<evidence type="ECO:0000256" key="1">
    <source>
        <dbReference type="SAM" id="MobiDB-lite"/>
    </source>
</evidence>
<accession>A0ABU9SQ38</accession>
<dbReference type="Proteomes" id="UP001461163">
    <property type="component" value="Unassembled WGS sequence"/>
</dbReference>
<evidence type="ECO:0000313" key="3">
    <source>
        <dbReference type="Proteomes" id="UP001461163"/>
    </source>
</evidence>
<dbReference type="RefSeq" id="WP_342880608.1">
    <property type="nucleotide sequence ID" value="NZ_JBBMQS010000001.1"/>
</dbReference>
<keyword evidence="3" id="KW-1185">Reference proteome</keyword>
<evidence type="ECO:0008006" key="4">
    <source>
        <dbReference type="Google" id="ProtNLM"/>
    </source>
</evidence>
<feature type="compositionally biased region" description="Basic and acidic residues" evidence="1">
    <location>
        <begin position="1"/>
        <end position="12"/>
    </location>
</feature>
<name>A0ABU9SQ38_9ALTE</name>
<sequence>MNRPHSRADHARHNTRRNPLRKSNSAQYENIDKQILALHQAMVKKLIAKPELRQDVIDTIESRYANGQLRHGGYLVWSCLMECIDDSPDSFIEGVLADTPQMRKLRRRTPFVNVLTEQEREQALLG</sequence>
<gene>
    <name evidence="2" type="ORF">WNY77_01125</name>
</gene>
<proteinExistence type="predicted"/>
<protein>
    <recommendedName>
        <fullName evidence="4">Integron gene cassette protein</fullName>
    </recommendedName>
</protein>
<reference evidence="2 3" key="1">
    <citation type="submission" date="2024-03" db="EMBL/GenBank/DDBJ databases">
        <title>Community enrichment and isolation of bacterial strains for fucoidan degradation.</title>
        <authorList>
            <person name="Sichert A."/>
        </authorList>
    </citation>
    <scope>NUCLEOTIDE SEQUENCE [LARGE SCALE GENOMIC DNA]</scope>
    <source>
        <strain evidence="2 3">AS12</strain>
    </source>
</reference>
<feature type="region of interest" description="Disordered" evidence="1">
    <location>
        <begin position="1"/>
        <end position="26"/>
    </location>
</feature>
<organism evidence="2 3">
    <name type="scientific">Paraglaciecola mesophila</name>
    <dbReference type="NCBI Taxonomy" id="197222"/>
    <lineage>
        <taxon>Bacteria</taxon>
        <taxon>Pseudomonadati</taxon>
        <taxon>Pseudomonadota</taxon>
        <taxon>Gammaproteobacteria</taxon>
        <taxon>Alteromonadales</taxon>
        <taxon>Alteromonadaceae</taxon>
        <taxon>Paraglaciecola</taxon>
    </lineage>
</organism>
<dbReference type="EMBL" id="JBBMQS010000001">
    <property type="protein sequence ID" value="MEM5495988.1"/>
    <property type="molecule type" value="Genomic_DNA"/>
</dbReference>
<evidence type="ECO:0000313" key="2">
    <source>
        <dbReference type="EMBL" id="MEM5495988.1"/>
    </source>
</evidence>
<comment type="caution">
    <text evidence="2">The sequence shown here is derived from an EMBL/GenBank/DDBJ whole genome shotgun (WGS) entry which is preliminary data.</text>
</comment>